<proteinExistence type="predicted"/>
<reference evidence="1 2" key="2">
    <citation type="submission" date="2014-10" db="EMBL/GenBank/DDBJ databases">
        <title>Paracoccus sanguinis sp. nov., isolated from clinical specimens of New York State patients.</title>
        <authorList>
            <person name="Mingle L.A."/>
            <person name="Cole J.A."/>
            <person name="Lapierre P."/>
            <person name="Musser K.A."/>
        </authorList>
    </citation>
    <scope>NUCLEOTIDE SEQUENCE [LARGE SCALE GENOMIC DNA]</scope>
    <source>
        <strain evidence="1 2">HAMBI 3106</strain>
    </source>
</reference>
<dbReference type="Proteomes" id="UP000029917">
    <property type="component" value="Unassembled WGS sequence"/>
</dbReference>
<gene>
    <name evidence="1" type="ORF">IC63_08595</name>
</gene>
<dbReference type="RefSeq" id="WP_036719025.1">
    <property type="nucleotide sequence ID" value="NZ_JRKS01000022.1"/>
</dbReference>
<organism evidence="1 2">
    <name type="scientific">Paracoccus sphaerophysae</name>
    <dbReference type="NCBI Taxonomy" id="690417"/>
    <lineage>
        <taxon>Bacteria</taxon>
        <taxon>Pseudomonadati</taxon>
        <taxon>Pseudomonadota</taxon>
        <taxon>Alphaproteobacteria</taxon>
        <taxon>Rhodobacterales</taxon>
        <taxon>Paracoccaceae</taxon>
        <taxon>Paracoccus</taxon>
    </lineage>
</organism>
<evidence type="ECO:0000313" key="1">
    <source>
        <dbReference type="EMBL" id="KGJ07326.1"/>
    </source>
</evidence>
<name>A0A099FAU2_9RHOB</name>
<dbReference type="AlphaFoldDB" id="A0A099FAU2"/>
<accession>A0A099FAU2</accession>
<reference evidence="1 2" key="1">
    <citation type="submission" date="2014-09" db="EMBL/GenBank/DDBJ databases">
        <authorList>
            <person name="McGinnis J.M."/>
            <person name="Wolfgang W.J."/>
        </authorList>
    </citation>
    <scope>NUCLEOTIDE SEQUENCE [LARGE SCALE GENOMIC DNA]</scope>
    <source>
        <strain evidence="1 2">HAMBI 3106</strain>
    </source>
</reference>
<protein>
    <submittedName>
        <fullName evidence="1">Uncharacterized protein</fullName>
    </submittedName>
</protein>
<evidence type="ECO:0000313" key="2">
    <source>
        <dbReference type="Proteomes" id="UP000029917"/>
    </source>
</evidence>
<dbReference type="OrthoDB" id="7763972at2"/>
<comment type="caution">
    <text evidence="1">The sequence shown here is derived from an EMBL/GenBank/DDBJ whole genome shotgun (WGS) entry which is preliminary data.</text>
</comment>
<keyword evidence="2" id="KW-1185">Reference proteome</keyword>
<dbReference type="EMBL" id="JRKS01000022">
    <property type="protein sequence ID" value="KGJ07326.1"/>
    <property type="molecule type" value="Genomic_DNA"/>
</dbReference>
<sequence length="169" mass="19089">MKKTLDEALSELIETIRTDLEARSTPGDRREARSYAELLPVALIVDQKRISVDLREVPEPIRGRILGRPIPLVIPAGPGKNEILDFWQRRCFDEAGYAITVLPLVPIELLTRGRRQRDEVEVKLRDTLALWVWALQPAIERLAASLPETRTDEAPGLTLLATQAAFFSR</sequence>